<sequence length="563" mass="63718">MENKLPHFEIGLVMAGAVSAGAYTSGVIDFLFEALDQWYEQKLKQEQQYGDDFSQWEIPPHDVFIKAMSGASAGAIVAAITASSLYSEITPVIGYPLNNPVRNKLYESWVQRIDVSELLKTQDLENPKAPVLSFLDSTILDDLGKDVLKLKSTGKKRPYIDDPFEVYLCITNLRGVPYVIKSQGANSSIKGHCMVKHADFMHFAIGDKSDEVEGAIALNPDKIDIGNWKLLVDSALASSAFPVGFPPRRLERSSIDEYEKRKWEIPVRNPTLTGTCSEYRCISPDKDLLIEDEGSGSYKFVTVDGGIISNEPIELVRLALRGNQQRNPRDGEQANRATLLIDPFPNDVDAVNPESNLINLVSRIFKSFINQNRFKPDELILALDEDVYSRFLIAPERSDNDRRKPLACGSLNAFGGFLSQEFRHHDYILGRRNCQRFLQKYFVLPASNPLFDSWSKGLRNNPQLQVEKEGEQNIFLPIIPLVGSAKKEVNLPPWPKYQKENFKSLEKQIQERIEVVVPRLINQSINDSFSRTALNVLWFFKRGSLAKMLRDIIKDNLENYGQL</sequence>
<reference evidence="4 5" key="1">
    <citation type="journal article" date="2020" name="ISME J.">
        <title>Comparative genomics reveals insights into cyanobacterial evolution and habitat adaptation.</title>
        <authorList>
            <person name="Chen M.Y."/>
            <person name="Teng W.K."/>
            <person name="Zhao L."/>
            <person name="Hu C.X."/>
            <person name="Zhou Y.K."/>
            <person name="Han B.P."/>
            <person name="Song L.R."/>
            <person name="Shu W.S."/>
        </authorList>
    </citation>
    <scope>NUCLEOTIDE SEQUENCE [LARGE SCALE GENOMIC DNA]</scope>
    <source>
        <strain evidence="4 5">FACHB-159</strain>
    </source>
</reference>
<feature type="active site" description="Nucleophile" evidence="2">
    <location>
        <position position="72"/>
    </location>
</feature>
<evidence type="ECO:0000256" key="2">
    <source>
        <dbReference type="PROSITE-ProRule" id="PRU01161"/>
    </source>
</evidence>
<dbReference type="SUPFAM" id="SSF52151">
    <property type="entry name" value="FabD/lysophospholipase-like"/>
    <property type="match status" value="1"/>
</dbReference>
<evidence type="ECO:0000259" key="3">
    <source>
        <dbReference type="PROSITE" id="PS51635"/>
    </source>
</evidence>
<keyword evidence="2" id="KW-0378">Hydrolase</keyword>
<organism evidence="4 5">
    <name type="scientific">Nostoc paludosum FACHB-159</name>
    <dbReference type="NCBI Taxonomy" id="2692908"/>
    <lineage>
        <taxon>Bacteria</taxon>
        <taxon>Bacillati</taxon>
        <taxon>Cyanobacteriota</taxon>
        <taxon>Cyanophyceae</taxon>
        <taxon>Nostocales</taxon>
        <taxon>Nostocaceae</taxon>
        <taxon>Nostoc</taxon>
    </lineage>
</organism>
<gene>
    <name evidence="4" type="ORF">H6H03_06615</name>
</gene>
<dbReference type="InterPro" id="IPR016035">
    <property type="entry name" value="Acyl_Trfase/lysoPLipase"/>
</dbReference>
<dbReference type="RefSeq" id="WP_190954309.1">
    <property type="nucleotide sequence ID" value="NZ_JACJTU010000004.1"/>
</dbReference>
<evidence type="ECO:0000313" key="5">
    <source>
        <dbReference type="Proteomes" id="UP000637383"/>
    </source>
</evidence>
<dbReference type="EMBL" id="JACJTU010000004">
    <property type="protein sequence ID" value="MBD2733586.1"/>
    <property type="molecule type" value="Genomic_DNA"/>
</dbReference>
<dbReference type="Proteomes" id="UP000637383">
    <property type="component" value="Unassembled WGS sequence"/>
</dbReference>
<dbReference type="InterPro" id="IPR002641">
    <property type="entry name" value="PNPLA_dom"/>
</dbReference>
<dbReference type="Gene3D" id="3.40.1090.10">
    <property type="entry name" value="Cytosolic phospholipase A2 catalytic domain"/>
    <property type="match status" value="1"/>
</dbReference>
<keyword evidence="1 2" id="KW-0443">Lipid metabolism</keyword>
<name>A0ABR8K420_9NOSO</name>
<accession>A0ABR8K420</accession>
<feature type="active site" description="Proton acceptor" evidence="2">
    <location>
        <position position="304"/>
    </location>
</feature>
<keyword evidence="2" id="KW-0442">Lipid degradation</keyword>
<protein>
    <recommendedName>
        <fullName evidence="3">PNPLA domain-containing protein</fullName>
    </recommendedName>
</protein>
<dbReference type="PROSITE" id="PS51635">
    <property type="entry name" value="PNPLA"/>
    <property type="match status" value="1"/>
</dbReference>
<feature type="short sequence motif" description="GXSXG" evidence="2">
    <location>
        <begin position="70"/>
        <end position="74"/>
    </location>
</feature>
<proteinExistence type="predicted"/>
<feature type="domain" description="PNPLA" evidence="3">
    <location>
        <begin position="12"/>
        <end position="317"/>
    </location>
</feature>
<comment type="caution">
    <text evidence="4">The sequence shown here is derived from an EMBL/GenBank/DDBJ whole genome shotgun (WGS) entry which is preliminary data.</text>
</comment>
<comment type="caution">
    <text evidence="2">Lacks conserved residue(s) required for the propagation of feature annotation.</text>
</comment>
<dbReference type="Pfam" id="PF01734">
    <property type="entry name" value="Patatin"/>
    <property type="match status" value="1"/>
</dbReference>
<evidence type="ECO:0000313" key="4">
    <source>
        <dbReference type="EMBL" id="MBD2733586.1"/>
    </source>
</evidence>
<keyword evidence="5" id="KW-1185">Reference proteome</keyword>
<evidence type="ECO:0000256" key="1">
    <source>
        <dbReference type="ARBA" id="ARBA00023098"/>
    </source>
</evidence>
<feature type="short sequence motif" description="DGA/G" evidence="2">
    <location>
        <begin position="304"/>
        <end position="306"/>
    </location>
</feature>